<name>A0ACC3BXK4_PYRYE</name>
<organism evidence="1 2">
    <name type="scientific">Pyropia yezoensis</name>
    <name type="common">Susabi-nori</name>
    <name type="synonym">Porphyra yezoensis</name>
    <dbReference type="NCBI Taxonomy" id="2788"/>
    <lineage>
        <taxon>Eukaryota</taxon>
        <taxon>Rhodophyta</taxon>
        <taxon>Bangiophyceae</taxon>
        <taxon>Bangiales</taxon>
        <taxon>Bangiaceae</taxon>
        <taxon>Pyropia</taxon>
    </lineage>
</organism>
<evidence type="ECO:0000313" key="2">
    <source>
        <dbReference type="Proteomes" id="UP000798662"/>
    </source>
</evidence>
<accession>A0ACC3BXK4</accession>
<reference evidence="1" key="1">
    <citation type="submission" date="2019-11" db="EMBL/GenBank/DDBJ databases">
        <title>Nori genome reveals adaptations in red seaweeds to the harsh intertidal environment.</title>
        <authorList>
            <person name="Wang D."/>
            <person name="Mao Y."/>
        </authorList>
    </citation>
    <scope>NUCLEOTIDE SEQUENCE</scope>
    <source>
        <tissue evidence="1">Gametophyte</tissue>
    </source>
</reference>
<gene>
    <name evidence="1" type="ORF">I4F81_005205</name>
</gene>
<protein>
    <submittedName>
        <fullName evidence="1">Uncharacterized protein</fullName>
    </submittedName>
</protein>
<dbReference type="EMBL" id="CM020618">
    <property type="protein sequence ID" value="KAK1862637.1"/>
    <property type="molecule type" value="Genomic_DNA"/>
</dbReference>
<dbReference type="Proteomes" id="UP000798662">
    <property type="component" value="Chromosome 1"/>
</dbReference>
<evidence type="ECO:0000313" key="1">
    <source>
        <dbReference type="EMBL" id="KAK1862637.1"/>
    </source>
</evidence>
<comment type="caution">
    <text evidence="1">The sequence shown here is derived from an EMBL/GenBank/DDBJ whole genome shotgun (WGS) entry which is preliminary data.</text>
</comment>
<sequence>MTPAQATWGALPLSPPTLLFPVARQEDAPVPSPAPDPVDGPSRQTLLLSGGAFAFIPFTFLLLFYVCMRREFKRSLLRRHQAGLVLRAASHGGDVVMGGGTDSRGRAVPPPSGSGGGGSSKRQRYGDADAVASALAVKPLPEGATTACAICLDESHPDRTEAGLACGHTYHGACIRQWLAKADSCPLCALPVRDALFAAAEKRGWGGGGGSGGGLGAPMAEMGDDVTVPIDDDDEPDDGGTAASTGAASGAAMRTAVGPSGVSGLAGRDGGEGVAAAAVSRPPAMAPDTVVMIRPSGFDHPPVVPPPVAAAVQSV</sequence>
<keyword evidence="2" id="KW-1185">Reference proteome</keyword>
<proteinExistence type="predicted"/>